<evidence type="ECO:0000313" key="3">
    <source>
        <dbReference type="Proteomes" id="UP000198418"/>
    </source>
</evidence>
<dbReference type="Proteomes" id="UP000198418">
    <property type="component" value="Unassembled WGS sequence"/>
</dbReference>
<feature type="domain" description="TniQ" evidence="1">
    <location>
        <begin position="9"/>
        <end position="143"/>
    </location>
</feature>
<sequence length="612" mass="66340">MTVGKLHPRVPLGRDESATSFLSRLARCNGVDSARRLCLDVGLDFQGVVDGRGDALSALAWMADAAQENVVAGAIVREGDAIFRLRDERLLKPALRRDKLHVCPACLSDDIAASGRAPEVAAYGRVHWLLGAIRTCPVHEMALVDAVAGATPSKLHDFALLMAPAVADLDGLAEHAARRAPSSLETYLLDRLAGVVGRSPWLDGLEFYAAAKTCEMVGAVAVHGRTPNLKLLTDDEWREAGAIGFGIAAGGETSIREFLADLQATFSYGRGGNDGPQATFGRLFQWIAFGAEDTSFDPVRDVVRRHVCETTPVGPGDVVLGQPVERRRIHSIRSASLEIGAHPKRLRKLLAAKALIADDHQSRPDNLVLFDAEAARDAMEAAVGLSLKEVESYLNAGRVQARLLAEHGFIRPLVAAGAPGIGENAFSRAELDAFLDRLLDGAEPMVEAVEPMADIPWAAKRACCSAAEVVRLILDRRLTRVGRLEGAGGYMSVLVDVEEIRRHVCGPALEGLTGRDLMRELRTNNRVVSALIAAGKLRATRAVNPVNRCPVDVVTCEELDRFRREYVSLTEMSEALGRHRRGVIAMMEERGVRPALDREAFGATFYRRAEVE</sequence>
<name>A0A212RH76_RHOAC</name>
<keyword evidence="3" id="KW-1185">Reference proteome</keyword>
<protein>
    <submittedName>
        <fullName evidence="2">TniQ protein</fullName>
    </submittedName>
</protein>
<dbReference type="RefSeq" id="WP_088520661.1">
    <property type="nucleotide sequence ID" value="NZ_FYDG01000004.1"/>
</dbReference>
<reference evidence="3" key="1">
    <citation type="submission" date="2017-06" db="EMBL/GenBank/DDBJ databases">
        <authorList>
            <person name="Varghese N."/>
            <person name="Submissions S."/>
        </authorList>
    </citation>
    <scope>NUCLEOTIDE SEQUENCE [LARGE SCALE GENOMIC DNA]</scope>
    <source>
        <strain evidence="3">DSM 137</strain>
    </source>
</reference>
<evidence type="ECO:0000259" key="1">
    <source>
        <dbReference type="Pfam" id="PF06527"/>
    </source>
</evidence>
<dbReference type="Pfam" id="PF06527">
    <property type="entry name" value="TniQ"/>
    <property type="match status" value="1"/>
</dbReference>
<dbReference type="InterPro" id="IPR009492">
    <property type="entry name" value="TniQ"/>
</dbReference>
<proteinExistence type="predicted"/>
<organism evidence="2 3">
    <name type="scientific">Rhodoblastus acidophilus</name>
    <name type="common">Rhodopseudomonas acidophila</name>
    <dbReference type="NCBI Taxonomy" id="1074"/>
    <lineage>
        <taxon>Bacteria</taxon>
        <taxon>Pseudomonadati</taxon>
        <taxon>Pseudomonadota</taxon>
        <taxon>Alphaproteobacteria</taxon>
        <taxon>Hyphomicrobiales</taxon>
        <taxon>Rhodoblastaceae</taxon>
        <taxon>Rhodoblastus</taxon>
    </lineage>
</organism>
<evidence type="ECO:0000313" key="2">
    <source>
        <dbReference type="EMBL" id="SNB71747.1"/>
    </source>
</evidence>
<accession>A0A212RH76</accession>
<dbReference type="OrthoDB" id="7595282at2"/>
<dbReference type="EMBL" id="FYDG01000004">
    <property type="protein sequence ID" value="SNB71747.1"/>
    <property type="molecule type" value="Genomic_DNA"/>
</dbReference>
<gene>
    <name evidence="2" type="ORF">SAMN06265338_104208</name>
</gene>
<dbReference type="AlphaFoldDB" id="A0A212RH76"/>